<evidence type="ECO:0000256" key="16">
    <source>
        <dbReference type="RuleBase" id="RU003297"/>
    </source>
</evidence>
<evidence type="ECO:0000256" key="11">
    <source>
        <dbReference type="ARBA" id="ARBA00023027"/>
    </source>
</evidence>
<protein>
    <recommendedName>
        <fullName evidence="4 16">NADH-ubiquinone oxidoreductase chain 4</fullName>
        <ecNumber evidence="3 16">7.1.1.2</ecNumber>
    </recommendedName>
</protein>
<comment type="function">
    <text evidence="16">Core subunit of the mitochondrial membrane respiratory chain NADH dehydrogenase (Complex I) which catalyzes electron transfer from NADH through the respiratory chain, using ubiquinone as an electron acceptor. Essential for the catalytic activity and assembly of complex I.</text>
</comment>
<keyword evidence="14 16" id="KW-0472">Membrane</keyword>
<feature type="transmembrane region" description="Helical" evidence="16">
    <location>
        <begin position="269"/>
        <end position="287"/>
    </location>
</feature>
<evidence type="ECO:0000256" key="3">
    <source>
        <dbReference type="ARBA" id="ARBA00012944"/>
    </source>
</evidence>
<evidence type="ECO:0000256" key="10">
    <source>
        <dbReference type="ARBA" id="ARBA00022989"/>
    </source>
</evidence>
<dbReference type="PANTHER" id="PTHR43507">
    <property type="entry name" value="NADH-UBIQUINONE OXIDOREDUCTASE CHAIN 4"/>
    <property type="match status" value="1"/>
</dbReference>
<dbReference type="GO" id="GO:0048039">
    <property type="term" value="F:ubiquinone binding"/>
    <property type="evidence" value="ECO:0007669"/>
    <property type="project" value="TreeGrafter"/>
</dbReference>
<keyword evidence="11 16" id="KW-0520">NAD</keyword>
<dbReference type="InterPro" id="IPR001750">
    <property type="entry name" value="ND/Mrp_TM"/>
</dbReference>
<dbReference type="GO" id="GO:0031966">
    <property type="term" value="C:mitochondrial membrane"/>
    <property type="evidence" value="ECO:0007669"/>
    <property type="project" value="UniProtKB-SubCell"/>
</dbReference>
<comment type="catalytic activity">
    <reaction evidence="15 16">
        <text>a ubiquinone + NADH + 5 H(+)(in) = a ubiquinol + NAD(+) + 4 H(+)(out)</text>
        <dbReference type="Rhea" id="RHEA:29091"/>
        <dbReference type="Rhea" id="RHEA-COMP:9565"/>
        <dbReference type="Rhea" id="RHEA-COMP:9566"/>
        <dbReference type="ChEBI" id="CHEBI:15378"/>
        <dbReference type="ChEBI" id="CHEBI:16389"/>
        <dbReference type="ChEBI" id="CHEBI:17976"/>
        <dbReference type="ChEBI" id="CHEBI:57540"/>
        <dbReference type="ChEBI" id="CHEBI:57945"/>
        <dbReference type="EC" id="7.1.1.2"/>
    </reaction>
</comment>
<geneLocation type="mitochondrion" evidence="19"/>
<dbReference type="GO" id="GO:0015990">
    <property type="term" value="P:electron transport coupled proton transport"/>
    <property type="evidence" value="ECO:0007669"/>
    <property type="project" value="TreeGrafter"/>
</dbReference>
<evidence type="ECO:0000256" key="4">
    <source>
        <dbReference type="ARBA" id="ARBA00021006"/>
    </source>
</evidence>
<feature type="transmembrane region" description="Helical" evidence="16">
    <location>
        <begin position="241"/>
        <end position="262"/>
    </location>
</feature>
<dbReference type="PANTHER" id="PTHR43507:SF20">
    <property type="entry name" value="NADH-UBIQUINONE OXIDOREDUCTASE CHAIN 4"/>
    <property type="match status" value="1"/>
</dbReference>
<evidence type="ECO:0000256" key="9">
    <source>
        <dbReference type="ARBA" id="ARBA00022982"/>
    </source>
</evidence>
<feature type="domain" description="NADH:quinone oxidoreductase/Mrp antiporter transmembrane" evidence="17">
    <location>
        <begin position="98"/>
        <end position="384"/>
    </location>
</feature>
<evidence type="ECO:0000256" key="13">
    <source>
        <dbReference type="ARBA" id="ARBA00023128"/>
    </source>
</evidence>
<proteinExistence type="inferred from homology"/>
<evidence type="ECO:0000256" key="1">
    <source>
        <dbReference type="ARBA" id="ARBA00004225"/>
    </source>
</evidence>
<keyword evidence="5 16" id="KW-0813">Transport</keyword>
<comment type="subcellular location">
    <subcellularLocation>
        <location evidence="1 16">Mitochondrion membrane</location>
        <topology evidence="1 16">Multi-pass membrane protein</topology>
    </subcellularLocation>
</comment>
<keyword evidence="13 16" id="KW-0496">Mitochondrion</keyword>
<organism evidence="19">
    <name type="scientific">Chaetopleura apiculata</name>
    <name type="common">Common eastern chiton</name>
    <name type="synonym">Chiton apiculatus</name>
    <dbReference type="NCBI Taxonomy" id="58794"/>
    <lineage>
        <taxon>Eukaryota</taxon>
        <taxon>Metazoa</taxon>
        <taxon>Spiralia</taxon>
        <taxon>Lophotrochozoa</taxon>
        <taxon>Mollusca</taxon>
        <taxon>Polyplacophora</taxon>
        <taxon>Neoloricata</taxon>
        <taxon>Chitonida</taxon>
        <taxon>Chitonina</taxon>
        <taxon>Chaetopleuridae</taxon>
        <taxon>Chaetopleura</taxon>
    </lineage>
</organism>
<feature type="transmembrane region" description="Helical" evidence="16">
    <location>
        <begin position="134"/>
        <end position="155"/>
    </location>
</feature>
<comment type="similarity">
    <text evidence="2 16">Belongs to the complex I subunit 4 family.</text>
</comment>
<dbReference type="Pfam" id="PF00361">
    <property type="entry name" value="Proton_antipo_M"/>
    <property type="match status" value="1"/>
</dbReference>
<keyword evidence="10 16" id="KW-1133">Transmembrane helix</keyword>
<evidence type="ECO:0000256" key="8">
    <source>
        <dbReference type="ARBA" id="ARBA00022967"/>
    </source>
</evidence>
<evidence type="ECO:0000256" key="5">
    <source>
        <dbReference type="ARBA" id="ARBA00022448"/>
    </source>
</evidence>
<feature type="transmembrane region" description="Helical" evidence="16">
    <location>
        <begin position="293"/>
        <end position="313"/>
    </location>
</feature>
<feature type="transmembrane region" description="Helical" evidence="16">
    <location>
        <begin position="51"/>
        <end position="71"/>
    </location>
</feature>
<dbReference type="GO" id="GO:0003954">
    <property type="term" value="F:NADH dehydrogenase activity"/>
    <property type="evidence" value="ECO:0007669"/>
    <property type="project" value="TreeGrafter"/>
</dbReference>
<dbReference type="Pfam" id="PF01059">
    <property type="entry name" value="Oxidored_q5_N"/>
    <property type="match status" value="1"/>
</dbReference>
<keyword evidence="9 16" id="KW-0249">Electron transport</keyword>
<keyword evidence="12 16" id="KW-0830">Ubiquinone</keyword>
<feature type="transmembrane region" description="Helical" evidence="16">
    <location>
        <begin position="80"/>
        <end position="96"/>
    </location>
</feature>
<sequence>MLIFYMKSKISWYFMSWSFLVMFLMLLPSFYSLQDIPHIYLEFSVDSFSSILTMLSCWISSLMILSSSMILNKNMEYMKFMKTVNILNSIIILVFIQKNLFMLYIFFESSLIPTLILILIWGYQPERLQAGMYFIIYTVVGALPLLINLLFMYKINGHSIFLLDMNLPFFNNSWMSNLCWFFLIFAFLIKLPMFSAHLWLPKAHVEAPVAGSMILAALLLKLGGYGLIRMMLAFPNFNSDIAIFLISLNLLGGVMTSMICIRQIDMKKLIAYSSVGHMGMMFSGVMSGTSWGLWGSVMMMIGHAFSSSGLFYLSNLVYEKSNSRSLMMCKGFISITPILSLSMFLLCSLNMGAPPSLNLLSEISLIISILSTYFWFFIPLSLMSFLASVYSLFLYTSTQHGKISSFINFCWSMKSLQLLIVYLHWIPSQLLVVLSNNFF</sequence>
<dbReference type="EC" id="7.1.1.2" evidence="3 16"/>
<dbReference type="GO" id="GO:0008137">
    <property type="term" value="F:NADH dehydrogenase (ubiquinone) activity"/>
    <property type="evidence" value="ECO:0007669"/>
    <property type="project" value="UniProtKB-UniRule"/>
</dbReference>
<evidence type="ECO:0000259" key="18">
    <source>
        <dbReference type="Pfam" id="PF01059"/>
    </source>
</evidence>
<evidence type="ECO:0000256" key="6">
    <source>
        <dbReference type="ARBA" id="ARBA00022660"/>
    </source>
</evidence>
<dbReference type="InterPro" id="IPR000260">
    <property type="entry name" value="NADH4_N"/>
</dbReference>
<dbReference type="InterPro" id="IPR003918">
    <property type="entry name" value="NADH_UbQ_OxRdtase"/>
</dbReference>
<evidence type="ECO:0000256" key="14">
    <source>
        <dbReference type="ARBA" id="ARBA00023136"/>
    </source>
</evidence>
<dbReference type="PRINTS" id="PR01437">
    <property type="entry name" value="NUOXDRDTASE4"/>
</dbReference>
<feature type="transmembrane region" description="Helical" evidence="16">
    <location>
        <begin position="212"/>
        <end position="235"/>
    </location>
</feature>
<feature type="transmembrane region" description="Helical" evidence="16">
    <location>
        <begin position="12"/>
        <end position="31"/>
    </location>
</feature>
<gene>
    <name evidence="19" type="primary">nad4</name>
</gene>
<dbReference type="AlphaFoldDB" id="A0A343S5A3"/>
<accession>A0A343S5A3</accession>
<feature type="transmembrane region" description="Helical" evidence="16">
    <location>
        <begin position="175"/>
        <end position="200"/>
    </location>
</feature>
<evidence type="ECO:0000256" key="2">
    <source>
        <dbReference type="ARBA" id="ARBA00009025"/>
    </source>
</evidence>
<evidence type="ECO:0000256" key="12">
    <source>
        <dbReference type="ARBA" id="ARBA00023075"/>
    </source>
</evidence>
<evidence type="ECO:0000256" key="15">
    <source>
        <dbReference type="ARBA" id="ARBA00049551"/>
    </source>
</evidence>
<feature type="domain" description="NADH:ubiquinone oxidoreductase chain 4 N-terminal" evidence="18">
    <location>
        <begin position="2"/>
        <end position="93"/>
    </location>
</feature>
<keyword evidence="7 16" id="KW-0812">Transmembrane</keyword>
<evidence type="ECO:0000313" key="19">
    <source>
        <dbReference type="EMBL" id="AUJ21410.1"/>
    </source>
</evidence>
<feature type="transmembrane region" description="Helical" evidence="16">
    <location>
        <begin position="333"/>
        <end position="353"/>
    </location>
</feature>
<dbReference type="GO" id="GO:0042773">
    <property type="term" value="P:ATP synthesis coupled electron transport"/>
    <property type="evidence" value="ECO:0007669"/>
    <property type="project" value="InterPro"/>
</dbReference>
<keyword evidence="8" id="KW-1278">Translocase</keyword>
<reference evidence="19" key="1">
    <citation type="journal article" date="2017" name="Mol. Phylogenet. Evol.">
        <title>Mitochondrial gene order evolution in Mollusca: Inference of the ancestral state from the mtDNA of Chaetopleura apiculata (Polyplacophora, Chaetopleuridae).</title>
        <authorList>
            <person name="Guerra D."/>
            <person name="Bouvet K."/>
            <person name="Breton S."/>
        </authorList>
    </citation>
    <scope>NUCLEOTIDE SEQUENCE</scope>
    <source>
        <tissue evidence="19">Foot</tissue>
    </source>
</reference>
<feature type="transmembrane region" description="Helical" evidence="16">
    <location>
        <begin position="102"/>
        <end position="122"/>
    </location>
</feature>
<feature type="transmembrane region" description="Helical" evidence="16">
    <location>
        <begin position="373"/>
        <end position="395"/>
    </location>
</feature>
<name>A0A343S5A3_CHAAP</name>
<evidence type="ECO:0000259" key="17">
    <source>
        <dbReference type="Pfam" id="PF00361"/>
    </source>
</evidence>
<dbReference type="EMBL" id="KY824658">
    <property type="protein sequence ID" value="AUJ21410.1"/>
    <property type="molecule type" value="Genomic_DNA"/>
</dbReference>
<evidence type="ECO:0000256" key="7">
    <source>
        <dbReference type="ARBA" id="ARBA00022692"/>
    </source>
</evidence>
<keyword evidence="6 16" id="KW-0679">Respiratory chain</keyword>